<dbReference type="HOGENOM" id="CLU_2888666_0_0_1"/>
<evidence type="ECO:0000313" key="1">
    <source>
        <dbReference type="EMBL" id="EFA11538.1"/>
    </source>
</evidence>
<dbReference type="AlphaFoldDB" id="D6W6T1"/>
<dbReference type="InParanoid" id="D6W6T1"/>
<dbReference type="EMBL" id="KQ971307">
    <property type="protein sequence ID" value="EFA11538.1"/>
    <property type="molecule type" value="Genomic_DNA"/>
</dbReference>
<proteinExistence type="predicted"/>
<name>D6W6T1_TRICA</name>
<evidence type="ECO:0000313" key="2">
    <source>
        <dbReference type="Proteomes" id="UP000007266"/>
    </source>
</evidence>
<dbReference type="Proteomes" id="UP000007266">
    <property type="component" value="Linkage group 1"/>
</dbReference>
<sequence length="63" mass="7170">MVVIPVVAVTDQLSSEYAPFLVTTNFEQTENRHEFCNKLNAKCPSVSESQRRTEGTRRRNVAN</sequence>
<organism evidence="1 2">
    <name type="scientific">Tribolium castaneum</name>
    <name type="common">Red flour beetle</name>
    <dbReference type="NCBI Taxonomy" id="7070"/>
    <lineage>
        <taxon>Eukaryota</taxon>
        <taxon>Metazoa</taxon>
        <taxon>Ecdysozoa</taxon>
        <taxon>Arthropoda</taxon>
        <taxon>Hexapoda</taxon>
        <taxon>Insecta</taxon>
        <taxon>Pterygota</taxon>
        <taxon>Neoptera</taxon>
        <taxon>Endopterygota</taxon>
        <taxon>Coleoptera</taxon>
        <taxon>Polyphaga</taxon>
        <taxon>Cucujiformia</taxon>
        <taxon>Tenebrionidae</taxon>
        <taxon>Tenebrionidae incertae sedis</taxon>
        <taxon>Tribolium</taxon>
    </lineage>
</organism>
<protein>
    <submittedName>
        <fullName evidence="1">Uncharacterized protein</fullName>
    </submittedName>
</protein>
<reference evidence="1 2" key="1">
    <citation type="journal article" date="2008" name="Nature">
        <title>The genome of the model beetle and pest Tribolium castaneum.</title>
        <authorList>
            <consortium name="Tribolium Genome Sequencing Consortium"/>
            <person name="Richards S."/>
            <person name="Gibbs R.A."/>
            <person name="Weinstock G.M."/>
            <person name="Brown S.J."/>
            <person name="Denell R."/>
            <person name="Beeman R.W."/>
            <person name="Gibbs R."/>
            <person name="Beeman R.W."/>
            <person name="Brown S.J."/>
            <person name="Bucher G."/>
            <person name="Friedrich M."/>
            <person name="Grimmelikhuijzen C.J."/>
            <person name="Klingler M."/>
            <person name="Lorenzen M."/>
            <person name="Richards S."/>
            <person name="Roth S."/>
            <person name="Schroder R."/>
            <person name="Tautz D."/>
            <person name="Zdobnov E.M."/>
            <person name="Muzny D."/>
            <person name="Gibbs R.A."/>
            <person name="Weinstock G.M."/>
            <person name="Attaway T."/>
            <person name="Bell S."/>
            <person name="Buhay C.J."/>
            <person name="Chandrabose M.N."/>
            <person name="Chavez D."/>
            <person name="Clerk-Blankenburg K.P."/>
            <person name="Cree A."/>
            <person name="Dao M."/>
            <person name="Davis C."/>
            <person name="Chacko J."/>
            <person name="Dinh H."/>
            <person name="Dugan-Rocha S."/>
            <person name="Fowler G."/>
            <person name="Garner T.T."/>
            <person name="Garnes J."/>
            <person name="Gnirke A."/>
            <person name="Hawes A."/>
            <person name="Hernandez J."/>
            <person name="Hines S."/>
            <person name="Holder M."/>
            <person name="Hume J."/>
            <person name="Jhangiani S.N."/>
            <person name="Joshi V."/>
            <person name="Khan Z.M."/>
            <person name="Jackson L."/>
            <person name="Kovar C."/>
            <person name="Kowis A."/>
            <person name="Lee S."/>
            <person name="Lewis L.R."/>
            <person name="Margolis J."/>
            <person name="Morgan M."/>
            <person name="Nazareth L.V."/>
            <person name="Nguyen N."/>
            <person name="Okwuonu G."/>
            <person name="Parker D."/>
            <person name="Richards S."/>
            <person name="Ruiz S.J."/>
            <person name="Santibanez J."/>
            <person name="Savard J."/>
            <person name="Scherer S.E."/>
            <person name="Schneider B."/>
            <person name="Sodergren E."/>
            <person name="Tautz D."/>
            <person name="Vattahil S."/>
            <person name="Villasana D."/>
            <person name="White C.S."/>
            <person name="Wright R."/>
            <person name="Park Y."/>
            <person name="Beeman R.W."/>
            <person name="Lord J."/>
            <person name="Oppert B."/>
            <person name="Lorenzen M."/>
            <person name="Brown S."/>
            <person name="Wang L."/>
            <person name="Savard J."/>
            <person name="Tautz D."/>
            <person name="Richards S."/>
            <person name="Weinstock G."/>
            <person name="Gibbs R.A."/>
            <person name="Liu Y."/>
            <person name="Worley K."/>
            <person name="Weinstock G."/>
            <person name="Elsik C.G."/>
            <person name="Reese J.T."/>
            <person name="Elhaik E."/>
            <person name="Landan G."/>
            <person name="Graur D."/>
            <person name="Arensburger P."/>
            <person name="Atkinson P."/>
            <person name="Beeman R.W."/>
            <person name="Beidler J."/>
            <person name="Brown S.J."/>
            <person name="Demuth J.P."/>
            <person name="Drury D.W."/>
            <person name="Du Y.Z."/>
            <person name="Fujiwara H."/>
            <person name="Lorenzen M."/>
            <person name="Maselli V."/>
            <person name="Osanai M."/>
            <person name="Park Y."/>
            <person name="Robertson H.M."/>
            <person name="Tu Z."/>
            <person name="Wang J.J."/>
            <person name="Wang S."/>
            <person name="Richards S."/>
            <person name="Song H."/>
            <person name="Zhang L."/>
            <person name="Sodergren E."/>
            <person name="Werner D."/>
            <person name="Stanke M."/>
            <person name="Morgenstern B."/>
            <person name="Solovyev V."/>
            <person name="Kosarev P."/>
            <person name="Brown G."/>
            <person name="Chen H.C."/>
            <person name="Ermolaeva O."/>
            <person name="Hlavina W."/>
            <person name="Kapustin Y."/>
            <person name="Kiryutin B."/>
            <person name="Kitts P."/>
            <person name="Maglott D."/>
            <person name="Pruitt K."/>
            <person name="Sapojnikov V."/>
            <person name="Souvorov A."/>
            <person name="Mackey A.J."/>
            <person name="Waterhouse R.M."/>
            <person name="Wyder S."/>
            <person name="Zdobnov E.M."/>
            <person name="Zdobnov E.M."/>
            <person name="Wyder S."/>
            <person name="Kriventseva E.V."/>
            <person name="Kadowaki T."/>
            <person name="Bork P."/>
            <person name="Aranda M."/>
            <person name="Bao R."/>
            <person name="Beermann A."/>
            <person name="Berns N."/>
            <person name="Bolognesi R."/>
            <person name="Bonneton F."/>
            <person name="Bopp D."/>
            <person name="Brown S.J."/>
            <person name="Bucher G."/>
            <person name="Butts T."/>
            <person name="Chaumot A."/>
            <person name="Denell R.E."/>
            <person name="Ferrier D.E."/>
            <person name="Friedrich M."/>
            <person name="Gordon C.M."/>
            <person name="Jindra M."/>
            <person name="Klingler M."/>
            <person name="Lan Q."/>
            <person name="Lattorff H.M."/>
            <person name="Laudet V."/>
            <person name="von Levetsow C."/>
            <person name="Liu Z."/>
            <person name="Lutz R."/>
            <person name="Lynch J.A."/>
            <person name="da Fonseca R.N."/>
            <person name="Posnien N."/>
            <person name="Reuter R."/>
            <person name="Roth S."/>
            <person name="Savard J."/>
            <person name="Schinko J.B."/>
            <person name="Schmitt C."/>
            <person name="Schoppmeier M."/>
            <person name="Schroder R."/>
            <person name="Shippy T.D."/>
            <person name="Simonnet F."/>
            <person name="Marques-Souza H."/>
            <person name="Tautz D."/>
            <person name="Tomoyasu Y."/>
            <person name="Trauner J."/>
            <person name="Van der Zee M."/>
            <person name="Vervoort M."/>
            <person name="Wittkopp N."/>
            <person name="Wimmer E.A."/>
            <person name="Yang X."/>
            <person name="Jones A.K."/>
            <person name="Sattelle D.B."/>
            <person name="Ebert P.R."/>
            <person name="Nelson D."/>
            <person name="Scott J.G."/>
            <person name="Beeman R.W."/>
            <person name="Muthukrishnan S."/>
            <person name="Kramer K.J."/>
            <person name="Arakane Y."/>
            <person name="Beeman R.W."/>
            <person name="Zhu Q."/>
            <person name="Hogenkamp D."/>
            <person name="Dixit R."/>
            <person name="Oppert B."/>
            <person name="Jiang H."/>
            <person name="Zou Z."/>
            <person name="Marshall J."/>
            <person name="Elpidina E."/>
            <person name="Vinokurov K."/>
            <person name="Oppert C."/>
            <person name="Zou Z."/>
            <person name="Evans J."/>
            <person name="Lu Z."/>
            <person name="Zhao P."/>
            <person name="Sumathipala N."/>
            <person name="Altincicek B."/>
            <person name="Vilcinskas A."/>
            <person name="Williams M."/>
            <person name="Hultmark D."/>
            <person name="Hetru C."/>
            <person name="Jiang H."/>
            <person name="Grimmelikhuijzen C.J."/>
            <person name="Hauser F."/>
            <person name="Cazzamali G."/>
            <person name="Williamson M."/>
            <person name="Park Y."/>
            <person name="Li B."/>
            <person name="Tanaka Y."/>
            <person name="Predel R."/>
            <person name="Neupert S."/>
            <person name="Schachtner J."/>
            <person name="Verleyen P."/>
            <person name="Raible F."/>
            <person name="Bork P."/>
            <person name="Friedrich M."/>
            <person name="Walden K.K."/>
            <person name="Robertson H.M."/>
            <person name="Angeli S."/>
            <person name="Foret S."/>
            <person name="Bucher G."/>
            <person name="Schuetz S."/>
            <person name="Maleszka R."/>
            <person name="Wimmer E.A."/>
            <person name="Beeman R.W."/>
            <person name="Lorenzen M."/>
            <person name="Tomoyasu Y."/>
            <person name="Miller S.C."/>
            <person name="Grossmann D."/>
            <person name="Bucher G."/>
        </authorList>
    </citation>
    <scope>NUCLEOTIDE SEQUENCE [LARGE SCALE GENOMIC DNA]</scope>
    <source>
        <strain evidence="1 2">Georgia GA2</strain>
    </source>
</reference>
<gene>
    <name evidence="1" type="primary">GLEAN_16059</name>
    <name evidence="1" type="ORF">TcasGA2_TC016059</name>
</gene>
<accession>D6W6T1</accession>
<keyword evidence="2" id="KW-1185">Reference proteome</keyword>
<reference evidence="1 2" key="2">
    <citation type="journal article" date="2010" name="Nucleic Acids Res.">
        <title>BeetleBase in 2010: revisions to provide comprehensive genomic information for Tribolium castaneum.</title>
        <authorList>
            <person name="Kim H.S."/>
            <person name="Murphy T."/>
            <person name="Xia J."/>
            <person name="Caragea D."/>
            <person name="Park Y."/>
            <person name="Beeman R.W."/>
            <person name="Lorenzen M.D."/>
            <person name="Butcher S."/>
            <person name="Manak J.R."/>
            <person name="Brown S.J."/>
        </authorList>
    </citation>
    <scope>GENOME REANNOTATION</scope>
    <source>
        <strain evidence="1 2">Georgia GA2</strain>
    </source>
</reference>